<evidence type="ECO:0000256" key="3">
    <source>
        <dbReference type="ARBA" id="ARBA00022679"/>
    </source>
</evidence>
<protein>
    <recommendedName>
        <fullName evidence="2">lipoyl(octanoyl) transferase</fullName>
        <ecNumber evidence="2">2.3.1.181</ecNumber>
    </recommendedName>
</protein>
<accession>H5SEM0</accession>
<dbReference type="PANTHER" id="PTHR10993">
    <property type="entry name" value="OCTANOYLTRANSFERASE"/>
    <property type="match status" value="1"/>
</dbReference>
<dbReference type="Gene3D" id="3.30.930.10">
    <property type="entry name" value="Bira Bifunctional Protein, Domain 2"/>
    <property type="match status" value="1"/>
</dbReference>
<dbReference type="PROSITE" id="PS51733">
    <property type="entry name" value="BPL_LPL_CATALYTIC"/>
    <property type="match status" value="1"/>
</dbReference>
<evidence type="ECO:0000256" key="2">
    <source>
        <dbReference type="ARBA" id="ARBA00012334"/>
    </source>
</evidence>
<dbReference type="InterPro" id="IPR004143">
    <property type="entry name" value="BPL_LPL_catalytic"/>
</dbReference>
<evidence type="ECO:0000259" key="5">
    <source>
        <dbReference type="PROSITE" id="PS51733"/>
    </source>
</evidence>
<dbReference type="InterPro" id="IPR000544">
    <property type="entry name" value="Octanoyltransferase"/>
</dbReference>
<gene>
    <name evidence="6" type="ORF">HGMM_F17C12C23</name>
</gene>
<dbReference type="GO" id="GO:0016874">
    <property type="term" value="F:ligase activity"/>
    <property type="evidence" value="ECO:0007669"/>
    <property type="project" value="UniProtKB-KW"/>
</dbReference>
<keyword evidence="6" id="KW-0436">Ligase</keyword>
<dbReference type="InterPro" id="IPR045864">
    <property type="entry name" value="aa-tRNA-synth_II/BPL/LPL"/>
</dbReference>
<evidence type="ECO:0000256" key="1">
    <source>
        <dbReference type="ARBA" id="ARBA00004821"/>
    </source>
</evidence>
<dbReference type="PIRSF" id="PIRSF016262">
    <property type="entry name" value="LPLase"/>
    <property type="match status" value="1"/>
</dbReference>
<dbReference type="EC" id="2.3.1.181" evidence="2"/>
<feature type="domain" description="BPL/LPL catalytic" evidence="5">
    <location>
        <begin position="29"/>
        <end position="234"/>
    </location>
</feature>
<sequence length="239" mass="27124">MRLRAIWIDRLTISELEGILSRQSKKHLSSSDDLLFLLKHPPSFSYHKEADLKHIKSSLSYPLIKAERGGGVMYHDEGQLVLAPVVKLREGFGVPEYVYALEETMIRVLNELFSIKGFRIRWSKDGYWKAEDGRPLVLFNNRFLPGIQGVWVYEGGRPSKIGFLGCKFEGGVVSRGCALNIDPDLREFSKIDPCNLPGINVTSVGKLKGMRYEVNCELAKKVAQIFCETMGYEKFLFEA</sequence>
<organism evidence="6">
    <name type="scientific">uncultured prokaryote</name>
    <dbReference type="NCBI Taxonomy" id="198431"/>
    <lineage>
        <taxon>unclassified sequences</taxon>
        <taxon>environmental samples</taxon>
    </lineage>
</organism>
<dbReference type="SUPFAM" id="SSF55681">
    <property type="entry name" value="Class II aaRS and biotin synthetases"/>
    <property type="match status" value="1"/>
</dbReference>
<proteinExistence type="predicted"/>
<dbReference type="AlphaFoldDB" id="H5SEM0"/>
<dbReference type="UniPathway" id="UPA00538">
    <property type="reaction ID" value="UER00592"/>
</dbReference>
<name>H5SEM0_9ZZZZ</name>
<dbReference type="EMBL" id="AP011694">
    <property type="protein sequence ID" value="BAL54606.1"/>
    <property type="molecule type" value="Genomic_DNA"/>
</dbReference>
<evidence type="ECO:0000256" key="4">
    <source>
        <dbReference type="ARBA" id="ARBA00023315"/>
    </source>
</evidence>
<keyword evidence="4" id="KW-0012">Acyltransferase</keyword>
<dbReference type="GO" id="GO:0033819">
    <property type="term" value="F:lipoyl(octanoyl) transferase activity"/>
    <property type="evidence" value="ECO:0007669"/>
    <property type="project" value="UniProtKB-EC"/>
</dbReference>
<dbReference type="PANTHER" id="PTHR10993:SF7">
    <property type="entry name" value="LIPOYLTRANSFERASE 2, MITOCHONDRIAL-RELATED"/>
    <property type="match status" value="1"/>
</dbReference>
<evidence type="ECO:0000313" key="6">
    <source>
        <dbReference type="EMBL" id="BAL54606.1"/>
    </source>
</evidence>
<dbReference type="NCBIfam" id="TIGR00214">
    <property type="entry name" value="lipB"/>
    <property type="match status" value="1"/>
</dbReference>
<reference evidence="6" key="2">
    <citation type="journal article" date="2012" name="PLoS ONE">
        <title>A Deeply Branching Thermophilic Bacterium with an Ancient Acetyl-CoA Pathway Dominates a Subsurface Ecosystem.</title>
        <authorList>
            <person name="Takami H."/>
            <person name="Noguchi H."/>
            <person name="Takaki Y."/>
            <person name="Uchiyama I."/>
            <person name="Toyoda A."/>
            <person name="Nishi S."/>
            <person name="Chee G.-J."/>
            <person name="Arai W."/>
            <person name="Nunoura T."/>
            <person name="Itoh T."/>
            <person name="Hattori M."/>
            <person name="Takai K."/>
        </authorList>
    </citation>
    <scope>NUCLEOTIDE SEQUENCE</scope>
</reference>
<dbReference type="GO" id="GO:0009249">
    <property type="term" value="P:protein lipoylation"/>
    <property type="evidence" value="ECO:0007669"/>
    <property type="project" value="InterPro"/>
</dbReference>
<reference evidence="6" key="1">
    <citation type="journal article" date="2005" name="Environ. Microbiol.">
        <title>Genetic and functional properties of uncultivated thermophilic crenarchaeotes from a subsurface gold mine as revealed by analysis of genome fragments.</title>
        <authorList>
            <person name="Nunoura T."/>
            <person name="Hirayama H."/>
            <person name="Takami H."/>
            <person name="Oida H."/>
            <person name="Nishi S."/>
            <person name="Shimamura S."/>
            <person name="Suzuki Y."/>
            <person name="Inagaki F."/>
            <person name="Takai K."/>
            <person name="Nealson K.H."/>
            <person name="Horikoshi K."/>
        </authorList>
    </citation>
    <scope>NUCLEOTIDE SEQUENCE</scope>
</reference>
<keyword evidence="3" id="KW-0808">Transferase</keyword>
<comment type="pathway">
    <text evidence="1">Protein modification; protein lipoylation via endogenous pathway; protein N(6)-(lipoyl)lysine from octanoyl-[acyl-carrier-protein]: step 1/2.</text>
</comment>
<dbReference type="Pfam" id="PF21948">
    <property type="entry name" value="LplA-B_cat"/>
    <property type="match status" value="1"/>
</dbReference>